<reference evidence="1" key="1">
    <citation type="submission" date="2023-06" db="EMBL/GenBank/DDBJ databases">
        <authorList>
            <person name="Kurt Z."/>
        </authorList>
    </citation>
    <scope>NUCLEOTIDE SEQUENCE</scope>
</reference>
<evidence type="ECO:0000313" key="2">
    <source>
        <dbReference type="EMBL" id="CAL6086719.1"/>
    </source>
</evidence>
<reference evidence="2 3" key="2">
    <citation type="submission" date="2024-07" db="EMBL/GenBank/DDBJ databases">
        <authorList>
            <person name="Akdeniz Z."/>
        </authorList>
    </citation>
    <scope>NUCLEOTIDE SEQUENCE [LARGE SCALE GENOMIC DNA]</scope>
</reference>
<dbReference type="EMBL" id="CATOUU010000677">
    <property type="protein sequence ID" value="CAI9940489.1"/>
    <property type="molecule type" value="Genomic_DNA"/>
</dbReference>
<evidence type="ECO:0000313" key="1">
    <source>
        <dbReference type="EMBL" id="CAI9940489.1"/>
    </source>
</evidence>
<proteinExistence type="predicted"/>
<keyword evidence="3" id="KW-1185">Reference proteome</keyword>
<organism evidence="1">
    <name type="scientific">Hexamita inflata</name>
    <dbReference type="NCBI Taxonomy" id="28002"/>
    <lineage>
        <taxon>Eukaryota</taxon>
        <taxon>Metamonada</taxon>
        <taxon>Diplomonadida</taxon>
        <taxon>Hexamitidae</taxon>
        <taxon>Hexamitinae</taxon>
        <taxon>Hexamita</taxon>
    </lineage>
</organism>
<sequence length="198" mass="22625">MYKIYAIKPKFNIESSIVENSIHIPPPSYRIRPKQTKFDIISLDELPNDDYLYRVPGTKIGLIYSSFGQLLSKIDKLMLIKTSVQLSIDLIKRVSLKNQQHLNFSFESLELTQENVSKLSHKQLLNILTDLSNIKDEIFATLNIKNQWMEVVELTLPLSTRASAVASMIGDSFSFDQHTKNAKLSQSYLCAEELDLSK</sequence>
<accession>A0AA86PT65</accession>
<dbReference type="EMBL" id="CAXDID020000395">
    <property type="protein sequence ID" value="CAL6086719.1"/>
    <property type="molecule type" value="Genomic_DNA"/>
</dbReference>
<evidence type="ECO:0000313" key="3">
    <source>
        <dbReference type="Proteomes" id="UP001642409"/>
    </source>
</evidence>
<dbReference type="Proteomes" id="UP001642409">
    <property type="component" value="Unassembled WGS sequence"/>
</dbReference>
<name>A0AA86PT65_9EUKA</name>
<protein>
    <submittedName>
        <fullName evidence="1">Uncharacterized protein</fullName>
    </submittedName>
</protein>
<dbReference type="AlphaFoldDB" id="A0AA86PT65"/>
<comment type="caution">
    <text evidence="1">The sequence shown here is derived from an EMBL/GenBank/DDBJ whole genome shotgun (WGS) entry which is preliminary data.</text>
</comment>
<gene>
    <name evidence="1" type="ORF">HINF_LOCUS28134</name>
    <name evidence="2" type="ORF">HINF_LOCUS63301</name>
</gene>